<proteinExistence type="predicted"/>
<dbReference type="EMBL" id="BMIC01000009">
    <property type="protein sequence ID" value="GFZ93585.1"/>
    <property type="molecule type" value="Genomic_DNA"/>
</dbReference>
<reference evidence="1 2" key="1">
    <citation type="journal article" date="2014" name="Int. J. Syst. Evol. Microbiol.">
        <title>Complete genome sequence of Corynebacterium casei LMG S-19264T (=DSM 44701T), isolated from a smear-ripened cheese.</title>
        <authorList>
            <consortium name="US DOE Joint Genome Institute (JGI-PGF)"/>
            <person name="Walter F."/>
            <person name="Albersmeier A."/>
            <person name="Kalinowski J."/>
            <person name="Ruckert C."/>
        </authorList>
    </citation>
    <scope>NUCLEOTIDE SEQUENCE [LARGE SCALE GENOMIC DNA]</scope>
    <source>
        <strain evidence="1 2">CGMCC 1.15295</strain>
    </source>
</reference>
<dbReference type="Proteomes" id="UP000598120">
    <property type="component" value="Unassembled WGS sequence"/>
</dbReference>
<name>A0A8J2TSK9_9FLAO</name>
<sequence length="245" mass="28929">MLKLRLNKHLYLLILIFYFSCKTNGQLKDKNEFYYKKTLKKSIDVDVIINKRFCTKTPKTVTGKGYDKCVEVKKDNGLSVVESFYTYYGVNSRDKKIDSLITKSPFNLTGSIFKTKKWSYSVSYCNNVLVIPAVVPLGNNIWCFKSNEYFLIYHFYNNPFKIKKGKVKIIKSNKDLFSYSEYEIEYHTEKSLINEIKISFIDSRNLKYKMNFAEINFNKEFLSCKVGQLNKFGFKSDLYYNELNK</sequence>
<dbReference type="AlphaFoldDB" id="A0A8J2TSK9"/>
<organism evidence="1 2">
    <name type="scientific">Aquaticitalea lipolytica</name>
    <dbReference type="NCBI Taxonomy" id="1247562"/>
    <lineage>
        <taxon>Bacteria</taxon>
        <taxon>Pseudomonadati</taxon>
        <taxon>Bacteroidota</taxon>
        <taxon>Flavobacteriia</taxon>
        <taxon>Flavobacteriales</taxon>
        <taxon>Flavobacteriaceae</taxon>
        <taxon>Aquaticitalea</taxon>
    </lineage>
</organism>
<accession>A0A8J2TSK9</accession>
<gene>
    <name evidence="1" type="ORF">GCM10011531_26930</name>
</gene>
<evidence type="ECO:0000313" key="2">
    <source>
        <dbReference type="Proteomes" id="UP000598120"/>
    </source>
</evidence>
<protein>
    <submittedName>
        <fullName evidence="1">Uncharacterized protein</fullName>
    </submittedName>
</protein>
<keyword evidence="2" id="KW-1185">Reference proteome</keyword>
<evidence type="ECO:0000313" key="1">
    <source>
        <dbReference type="EMBL" id="GFZ93585.1"/>
    </source>
</evidence>
<comment type="caution">
    <text evidence="1">The sequence shown here is derived from an EMBL/GenBank/DDBJ whole genome shotgun (WGS) entry which is preliminary data.</text>
</comment>